<protein>
    <recommendedName>
        <fullName evidence="1">DUF2383 domain-containing protein</fullName>
    </recommendedName>
</protein>
<dbReference type="RefSeq" id="WP_103788210.1">
    <property type="nucleotide sequence ID" value="NZ_PQVF01000004.1"/>
</dbReference>
<accession>A0A2S5A5C4</accession>
<name>A0A2S5A5C4_9SPHI</name>
<evidence type="ECO:0000313" key="3">
    <source>
        <dbReference type="Proteomes" id="UP000236893"/>
    </source>
</evidence>
<evidence type="ECO:0000313" key="2">
    <source>
        <dbReference type="EMBL" id="POY37303.1"/>
    </source>
</evidence>
<evidence type="ECO:0000259" key="1">
    <source>
        <dbReference type="Pfam" id="PF09537"/>
    </source>
</evidence>
<dbReference type="InterPro" id="IPR009078">
    <property type="entry name" value="Ferritin-like_SF"/>
</dbReference>
<dbReference type="InterPro" id="IPR016920">
    <property type="entry name" value="UCP029477"/>
</dbReference>
<dbReference type="Proteomes" id="UP000236893">
    <property type="component" value="Unassembled WGS sequence"/>
</dbReference>
<dbReference type="Gene3D" id="1.20.1260.10">
    <property type="match status" value="1"/>
</dbReference>
<dbReference type="InterPro" id="IPR019052">
    <property type="entry name" value="DUF2383"/>
</dbReference>
<keyword evidence="3" id="KW-1185">Reference proteome</keyword>
<gene>
    <name evidence="2" type="ORF">C3K47_05935</name>
</gene>
<dbReference type="PIRSF" id="PIRSF029477">
    <property type="entry name" value="UCP029477"/>
    <property type="match status" value="1"/>
</dbReference>
<dbReference type="NCBIfam" id="TIGR02284">
    <property type="entry name" value="PA2169 family four-helix-bundle protein"/>
    <property type="match status" value="1"/>
</dbReference>
<sequence>METANKTTIVSALNDLVKTNNDRYMGYQKALSITHNESLKPIFQKLAMDSSKNINELSDLILQINGKPIEDSSVAGKFYRAWMDVKAMFTGNDDHTLLSDCEYGEDMALKAYDSVDDSNDLSMSDPASMLLDNQRSRIKDGHETIKSLRDNSKAF</sequence>
<dbReference type="OrthoDB" id="282393at2"/>
<dbReference type="InterPro" id="IPR011971">
    <property type="entry name" value="CHP02284"/>
</dbReference>
<reference evidence="2 3" key="1">
    <citation type="submission" date="2018-01" db="EMBL/GenBank/DDBJ databases">
        <authorList>
            <person name="Gaut B.S."/>
            <person name="Morton B.R."/>
            <person name="Clegg M.T."/>
            <person name="Duvall M.R."/>
        </authorList>
    </citation>
    <scope>NUCLEOTIDE SEQUENCE [LARGE SCALE GENOMIC DNA]</scope>
    <source>
        <strain evidence="2 3">HR-AV</strain>
    </source>
</reference>
<dbReference type="InterPro" id="IPR012347">
    <property type="entry name" value="Ferritin-like"/>
</dbReference>
<dbReference type="SUPFAM" id="SSF47240">
    <property type="entry name" value="Ferritin-like"/>
    <property type="match status" value="1"/>
</dbReference>
<dbReference type="Pfam" id="PF09537">
    <property type="entry name" value="DUF2383"/>
    <property type="match status" value="1"/>
</dbReference>
<dbReference type="AlphaFoldDB" id="A0A2S5A5C4"/>
<comment type="caution">
    <text evidence="2">The sequence shown here is derived from an EMBL/GenBank/DDBJ whole genome shotgun (WGS) entry which is preliminary data.</text>
</comment>
<proteinExistence type="predicted"/>
<organism evidence="2 3">
    <name type="scientific">Solitalea longa</name>
    <dbReference type="NCBI Taxonomy" id="2079460"/>
    <lineage>
        <taxon>Bacteria</taxon>
        <taxon>Pseudomonadati</taxon>
        <taxon>Bacteroidota</taxon>
        <taxon>Sphingobacteriia</taxon>
        <taxon>Sphingobacteriales</taxon>
        <taxon>Sphingobacteriaceae</taxon>
        <taxon>Solitalea</taxon>
    </lineage>
</organism>
<feature type="domain" description="DUF2383" evidence="1">
    <location>
        <begin position="9"/>
        <end position="115"/>
    </location>
</feature>
<dbReference type="EMBL" id="PQVF01000004">
    <property type="protein sequence ID" value="POY37303.1"/>
    <property type="molecule type" value="Genomic_DNA"/>
</dbReference>